<name>T0SIG2_SAPDV</name>
<dbReference type="Gene3D" id="1.25.40.10">
    <property type="entry name" value="Tetratricopeptide repeat domain"/>
    <property type="match status" value="1"/>
</dbReference>
<evidence type="ECO:0000256" key="4">
    <source>
        <dbReference type="ARBA" id="ARBA00022737"/>
    </source>
</evidence>
<evidence type="ECO:0000313" key="10">
    <source>
        <dbReference type="Proteomes" id="UP000030762"/>
    </source>
</evidence>
<dbReference type="AlphaFoldDB" id="T0SIG2"/>
<evidence type="ECO:0000256" key="1">
    <source>
        <dbReference type="ARBA" id="ARBA00004922"/>
    </source>
</evidence>
<evidence type="ECO:0000256" key="6">
    <source>
        <dbReference type="SAM" id="SignalP"/>
    </source>
</evidence>
<evidence type="ECO:0000313" key="9">
    <source>
        <dbReference type="EMBL" id="EQC42722.1"/>
    </source>
</evidence>
<feature type="signal peptide" evidence="6">
    <location>
        <begin position="1"/>
        <end position="20"/>
    </location>
</feature>
<evidence type="ECO:0000259" key="7">
    <source>
        <dbReference type="Pfam" id="PF02225"/>
    </source>
</evidence>
<reference evidence="9 10" key="1">
    <citation type="submission" date="2012-04" db="EMBL/GenBank/DDBJ databases">
        <title>The Genome Sequence of Saprolegnia declina VS20.</title>
        <authorList>
            <consortium name="The Broad Institute Genome Sequencing Platform"/>
            <person name="Russ C."/>
            <person name="Nusbaum C."/>
            <person name="Tyler B."/>
            <person name="van West P."/>
            <person name="Dieguez-Uribeondo J."/>
            <person name="de Bruijn I."/>
            <person name="Tripathy S."/>
            <person name="Jiang R."/>
            <person name="Young S.K."/>
            <person name="Zeng Q."/>
            <person name="Gargeya S."/>
            <person name="Fitzgerald M."/>
            <person name="Haas B."/>
            <person name="Abouelleil A."/>
            <person name="Alvarado L."/>
            <person name="Arachchi H.M."/>
            <person name="Berlin A."/>
            <person name="Chapman S.B."/>
            <person name="Goldberg J."/>
            <person name="Griggs A."/>
            <person name="Gujja S."/>
            <person name="Hansen M."/>
            <person name="Howarth C."/>
            <person name="Imamovic A."/>
            <person name="Larimer J."/>
            <person name="McCowen C."/>
            <person name="Montmayeur A."/>
            <person name="Murphy C."/>
            <person name="Neiman D."/>
            <person name="Pearson M."/>
            <person name="Priest M."/>
            <person name="Roberts A."/>
            <person name="Saif S."/>
            <person name="Shea T."/>
            <person name="Sisk P."/>
            <person name="Sykes S."/>
            <person name="Wortman J."/>
            <person name="Nusbaum C."/>
            <person name="Birren B."/>
        </authorList>
    </citation>
    <scope>NUCLEOTIDE SEQUENCE [LARGE SCALE GENOMIC DNA]</scope>
    <source>
        <strain evidence="9 10">VS20</strain>
    </source>
</reference>
<dbReference type="Proteomes" id="UP000030762">
    <property type="component" value="Unassembled WGS sequence"/>
</dbReference>
<protein>
    <submittedName>
        <fullName evidence="9">Uncharacterized protein</fullName>
    </submittedName>
</protein>
<accession>T0SIG2</accession>
<keyword evidence="10" id="KW-1185">Reference proteome</keyword>
<dbReference type="Gene3D" id="3.40.50.11380">
    <property type="match status" value="1"/>
</dbReference>
<proteinExistence type="predicted"/>
<feature type="domain" description="PA" evidence="7">
    <location>
        <begin position="75"/>
        <end position="132"/>
    </location>
</feature>
<dbReference type="InterPro" id="IPR029489">
    <property type="entry name" value="OGT/SEC/SPY_C"/>
</dbReference>
<keyword evidence="5" id="KW-0802">TPR repeat</keyword>
<evidence type="ECO:0000256" key="5">
    <source>
        <dbReference type="ARBA" id="ARBA00022803"/>
    </source>
</evidence>
<feature type="chain" id="PRO_5004584460" evidence="6">
    <location>
        <begin position="21"/>
        <end position="887"/>
    </location>
</feature>
<dbReference type="Pfam" id="PF02225">
    <property type="entry name" value="PA"/>
    <property type="match status" value="1"/>
</dbReference>
<gene>
    <name evidence="9" type="ORF">SDRG_00446</name>
</gene>
<organism evidence="9 10">
    <name type="scientific">Saprolegnia diclina (strain VS20)</name>
    <dbReference type="NCBI Taxonomy" id="1156394"/>
    <lineage>
        <taxon>Eukaryota</taxon>
        <taxon>Sar</taxon>
        <taxon>Stramenopiles</taxon>
        <taxon>Oomycota</taxon>
        <taxon>Saprolegniomycetes</taxon>
        <taxon>Saprolegniales</taxon>
        <taxon>Saprolegniaceae</taxon>
        <taxon>Saprolegnia</taxon>
    </lineage>
</organism>
<dbReference type="VEuPathDB" id="FungiDB:SDRG_00446"/>
<dbReference type="RefSeq" id="XP_008604145.1">
    <property type="nucleotide sequence ID" value="XM_008605923.1"/>
</dbReference>
<dbReference type="SUPFAM" id="SSF53756">
    <property type="entry name" value="UDP-Glycosyltransferase/glycogen phosphorylase"/>
    <property type="match status" value="1"/>
</dbReference>
<dbReference type="PANTHER" id="PTHR44835:SF1">
    <property type="entry name" value="PROTEIN O-GLCNAC TRANSFERASE"/>
    <property type="match status" value="1"/>
</dbReference>
<sequence length="887" mass="96725">MRVATVVGLLGTWLAVGVAARQEARCTLQYGQTSATCELAHFGGFLASPAVILDAIVVADPLHACAPLTMAVPPSTLVLVARGECAFTDKLRHVAAAGSTCMAVMNHNDEVFPMASTEIANQSVLAVVLGRSDSVALRTAMATNAHLPASFRTSTHWLQQCSSRLEALLSTNVPRAAATTFTACARLLDADNSVDSAVHAAFYIDAMTRFASDAHRAWDALQFAAVHSAVAVAAVAPSANHWLVAAEQLQLWGRLDDAAMYYTHALGLDLSPTQHTRAVCGAGLTAFLRAEIVEAKALYDACETVASHAFPTLFAVAVDSFRSLFSKRDVDALLEVLRGQNASLLCRHQVENGRVTLQFASPIVRYYYETCTQMGVFLDELGAFEASLAHFQRGLALCGKASGLHVRLALAIPSVFDSLPAMEAYMKALSTRVDALTNDDLAPDVQSALRPDDAGYLAWTITPPTMLLGYQGLPTADVQARIVAMYERLYPAALSSATEVASLHVATKRRVAFVSSWFRSHSVGKLLRGILEHLDRLSMTKLRVWTPTVVRATLEVAVYTSSHFFPISTTDTITAAIMDAVDRFVVLPHDAVEALALLRADAIDVVVFPELGMDAWTSFLAHHRFGRVQCVFWGHPITTGLVDSIDYFLGSDLYWDDDDDEQADAAYYTEQRVRFSSLSTYFYQPEPVALHVTARDHFHLPPSSHVYLCPQTLMKLHPALDVIFRDILTSDPNGLVVLLYSPRQIVWKHRVRDRLAQFAPAVHDRILFLETQPYDKFLSLLATSDVLLDPFPFGGGVTTLDALVVGLPVVTLPAKQTVVTLAAGFCRRLNLSTCIVQDEAAFVATAVALACDKALQASVRQEIRDAHRALYHDKAAVDEWSAFLRTV</sequence>
<dbReference type="Gene3D" id="3.50.30.30">
    <property type="match status" value="1"/>
</dbReference>
<dbReference type="Pfam" id="PF13844">
    <property type="entry name" value="Glyco_transf_41"/>
    <property type="match status" value="1"/>
</dbReference>
<dbReference type="OrthoDB" id="9991317at2759"/>
<evidence type="ECO:0000256" key="3">
    <source>
        <dbReference type="ARBA" id="ARBA00022679"/>
    </source>
</evidence>
<dbReference type="Gene3D" id="3.40.50.2000">
    <property type="entry name" value="Glycogen Phosphorylase B"/>
    <property type="match status" value="1"/>
</dbReference>
<feature type="domain" description="O-GlcNAc transferase C-terminal" evidence="8">
    <location>
        <begin position="687"/>
        <end position="866"/>
    </location>
</feature>
<dbReference type="EMBL" id="JH767132">
    <property type="protein sequence ID" value="EQC42722.1"/>
    <property type="molecule type" value="Genomic_DNA"/>
</dbReference>
<dbReference type="InterPro" id="IPR051939">
    <property type="entry name" value="Glycosyltr_41/O-GlcNAc_trsf"/>
</dbReference>
<evidence type="ECO:0000256" key="2">
    <source>
        <dbReference type="ARBA" id="ARBA00022676"/>
    </source>
</evidence>
<keyword evidence="3" id="KW-0808">Transferase</keyword>
<evidence type="ECO:0000259" key="8">
    <source>
        <dbReference type="Pfam" id="PF13844"/>
    </source>
</evidence>
<dbReference type="InterPro" id="IPR011990">
    <property type="entry name" value="TPR-like_helical_dom_sf"/>
</dbReference>
<dbReference type="GO" id="GO:0016757">
    <property type="term" value="F:glycosyltransferase activity"/>
    <property type="evidence" value="ECO:0007669"/>
    <property type="project" value="UniProtKB-KW"/>
</dbReference>
<dbReference type="SUPFAM" id="SSF48452">
    <property type="entry name" value="TPR-like"/>
    <property type="match status" value="1"/>
</dbReference>
<keyword evidence="2" id="KW-0328">Glycosyltransferase</keyword>
<dbReference type="GeneID" id="19941173"/>
<dbReference type="PANTHER" id="PTHR44835">
    <property type="entry name" value="UDP-N-ACETYLGLUCOSAMINE--PEPTIDE N-ACETYLGLUCOSAMINYLTRANSFERASE SPINDLY-RELATED"/>
    <property type="match status" value="1"/>
</dbReference>
<comment type="pathway">
    <text evidence="1">Protein modification; protein glycosylation.</text>
</comment>
<keyword evidence="6" id="KW-0732">Signal</keyword>
<keyword evidence="4" id="KW-0677">Repeat</keyword>
<dbReference type="InterPro" id="IPR003137">
    <property type="entry name" value="PA_domain"/>
</dbReference>